<feature type="compositionally biased region" description="Pro residues" evidence="1">
    <location>
        <begin position="143"/>
        <end position="160"/>
    </location>
</feature>
<dbReference type="InterPro" id="IPR006311">
    <property type="entry name" value="TAT_signal"/>
</dbReference>
<dbReference type="SUPFAM" id="SSF49482">
    <property type="entry name" value="Aromatic compound dioxygenase"/>
    <property type="match status" value="1"/>
</dbReference>
<dbReference type="Proteomes" id="UP000000328">
    <property type="component" value="Chromosome"/>
</dbReference>
<name>A0A0H3D6U9_AMYMU</name>
<sequence>MGNDDHEGQRVSRRRLLAGVSSVGLGALVTACAGRSAVTTSTGETVALQAVTDADLTALFTGARTCTLTASTTQGPYYFDADKIRSDIREDKQGTKLRLALQVQDSETCKPIPHAVVEIWHCDAGGLYSGAEAASGGGGTPPTGTPPTGTPPTGTPPTGTPPGGGDADLIPTDDKRYLRGAQVTNQRGMVEFTTIWPGWYRGRTVHVHVMVHVGNEKTLTTQLMFDEALNAQVLATQPYAQRTGRDTFNDDDSIYRPSMLLKVTRARDGYVGCIVLNADPDHDGV</sequence>
<gene>
    <name evidence="2" type="ordered locus">AMED_3443</name>
</gene>
<dbReference type="OrthoDB" id="9800887at2"/>
<evidence type="ECO:0000256" key="1">
    <source>
        <dbReference type="SAM" id="MobiDB-lite"/>
    </source>
</evidence>
<dbReference type="KEGG" id="amd:AMED_3443"/>
<dbReference type="PATRIC" id="fig|749927.5.peg.3556"/>
<evidence type="ECO:0000313" key="2">
    <source>
        <dbReference type="EMBL" id="ADJ45229.1"/>
    </source>
</evidence>
<reference evidence="2 3" key="1">
    <citation type="journal article" date="2010" name="Cell Res.">
        <title>Complete genome sequence of the rifamycin SV-producing Amycolatopsis mediterranei U32 revealed its genetic characteristics in phylogeny and metabolism.</title>
        <authorList>
            <person name="Zhao W."/>
            <person name="Zhong Y."/>
            <person name="Yuan H."/>
            <person name="Wang J."/>
            <person name="Zheng H."/>
            <person name="Wang Y."/>
            <person name="Cen X."/>
            <person name="Xu F."/>
            <person name="Bai J."/>
            <person name="Han X."/>
            <person name="Lu G."/>
            <person name="Zhu Y."/>
            <person name="Shao Z."/>
            <person name="Yan H."/>
            <person name="Li C."/>
            <person name="Peng N."/>
            <person name="Zhang Z."/>
            <person name="Zhang Y."/>
            <person name="Lin W."/>
            <person name="Fan Y."/>
            <person name="Qin Z."/>
            <person name="Hu Y."/>
            <person name="Zhu B."/>
            <person name="Wang S."/>
            <person name="Ding X."/>
            <person name="Zhao G.P."/>
        </authorList>
    </citation>
    <scope>NUCLEOTIDE SEQUENCE [LARGE SCALE GENOMIC DNA]</scope>
    <source>
        <strain evidence="3">U-32</strain>
    </source>
</reference>
<dbReference type="Gene3D" id="2.60.130.10">
    <property type="entry name" value="Aromatic compound dioxygenase"/>
    <property type="match status" value="1"/>
</dbReference>
<proteinExistence type="predicted"/>
<keyword evidence="2" id="KW-0560">Oxidoreductase</keyword>
<evidence type="ECO:0000313" key="3">
    <source>
        <dbReference type="Proteomes" id="UP000000328"/>
    </source>
</evidence>
<protein>
    <submittedName>
        <fullName evidence="2">Protocatechuate dioxygenase</fullName>
    </submittedName>
</protein>
<feature type="region of interest" description="Disordered" evidence="1">
    <location>
        <begin position="132"/>
        <end position="170"/>
    </location>
</feature>
<dbReference type="eggNOG" id="COG3485">
    <property type="taxonomic scope" value="Bacteria"/>
</dbReference>
<dbReference type="PANTHER" id="PTHR34315">
    <property type="match status" value="1"/>
</dbReference>
<dbReference type="PROSITE" id="PS51318">
    <property type="entry name" value="TAT"/>
    <property type="match status" value="1"/>
</dbReference>
<dbReference type="InterPro" id="IPR015889">
    <property type="entry name" value="Intradiol_dOase_core"/>
</dbReference>
<dbReference type="HOGENOM" id="CLU_027719_2_2_11"/>
<dbReference type="EMBL" id="CP002000">
    <property type="protein sequence ID" value="ADJ45229.1"/>
    <property type="molecule type" value="Genomic_DNA"/>
</dbReference>
<dbReference type="AlphaFoldDB" id="A0A0H3D6U9"/>
<accession>A0A0H3D6U9</accession>
<dbReference type="PANTHER" id="PTHR34315:SF1">
    <property type="entry name" value="INTRADIOL RING-CLEAVAGE DIOXYGENASES DOMAIN-CONTAINING PROTEIN-RELATED"/>
    <property type="match status" value="1"/>
</dbReference>
<dbReference type="GeneID" id="92871195"/>
<keyword evidence="2" id="KW-0223">Dioxygenase</keyword>
<dbReference type="GO" id="GO:0008199">
    <property type="term" value="F:ferric iron binding"/>
    <property type="evidence" value="ECO:0007669"/>
    <property type="project" value="InterPro"/>
</dbReference>
<dbReference type="GO" id="GO:0016702">
    <property type="term" value="F:oxidoreductase activity, acting on single donors with incorporation of molecular oxygen, incorporation of two atoms of oxygen"/>
    <property type="evidence" value="ECO:0007669"/>
    <property type="project" value="InterPro"/>
</dbReference>
<dbReference type="RefSeq" id="WP_013225301.1">
    <property type="nucleotide sequence ID" value="NC_014318.1"/>
</dbReference>
<organism evidence="2 3">
    <name type="scientific">Amycolatopsis mediterranei (strain U-32)</name>
    <dbReference type="NCBI Taxonomy" id="749927"/>
    <lineage>
        <taxon>Bacteria</taxon>
        <taxon>Bacillati</taxon>
        <taxon>Actinomycetota</taxon>
        <taxon>Actinomycetes</taxon>
        <taxon>Pseudonocardiales</taxon>
        <taxon>Pseudonocardiaceae</taxon>
        <taxon>Amycolatopsis</taxon>
    </lineage>
</organism>